<keyword evidence="13" id="KW-1185">Reference proteome</keyword>
<feature type="domain" description="Methyl-accepting transducer" evidence="11">
    <location>
        <begin position="277"/>
        <end position="513"/>
    </location>
</feature>
<feature type="region of interest" description="Disordered" evidence="9">
    <location>
        <begin position="322"/>
        <end position="345"/>
    </location>
</feature>
<keyword evidence="5 10" id="KW-0472">Membrane</keyword>
<dbReference type="CDD" id="cd11386">
    <property type="entry name" value="MCP_signal"/>
    <property type="match status" value="1"/>
</dbReference>
<dbReference type="PROSITE" id="PS50111">
    <property type="entry name" value="CHEMOTAXIS_TRANSDUC_2"/>
    <property type="match status" value="1"/>
</dbReference>
<evidence type="ECO:0000259" key="11">
    <source>
        <dbReference type="PROSITE" id="PS50111"/>
    </source>
</evidence>
<dbReference type="RefSeq" id="WP_130458087.1">
    <property type="nucleotide sequence ID" value="NZ_SHKM01000001.1"/>
</dbReference>
<evidence type="ECO:0000313" key="13">
    <source>
        <dbReference type="Proteomes" id="UP000292136"/>
    </source>
</evidence>
<keyword evidence="2" id="KW-1003">Cell membrane</keyword>
<name>A0ABY0IS10_9RHOO</name>
<evidence type="ECO:0000256" key="9">
    <source>
        <dbReference type="SAM" id="MobiDB-lite"/>
    </source>
</evidence>
<evidence type="ECO:0000256" key="4">
    <source>
        <dbReference type="ARBA" id="ARBA00022989"/>
    </source>
</evidence>
<dbReference type="InterPro" id="IPR033480">
    <property type="entry name" value="sCache_2"/>
</dbReference>
<evidence type="ECO:0000313" key="12">
    <source>
        <dbReference type="EMBL" id="RZT89273.1"/>
    </source>
</evidence>
<dbReference type="Proteomes" id="UP000292136">
    <property type="component" value="Unassembled WGS sequence"/>
</dbReference>
<dbReference type="PRINTS" id="PR00260">
    <property type="entry name" value="CHEMTRNSDUCR"/>
</dbReference>
<dbReference type="PANTHER" id="PTHR32089:SF112">
    <property type="entry name" value="LYSOZYME-LIKE PROTEIN-RELATED"/>
    <property type="match status" value="1"/>
</dbReference>
<keyword evidence="6 8" id="KW-0807">Transducer</keyword>
<dbReference type="SUPFAM" id="SSF58104">
    <property type="entry name" value="Methyl-accepting chemotaxis protein (MCP) signaling domain"/>
    <property type="match status" value="1"/>
</dbReference>
<evidence type="ECO:0000256" key="6">
    <source>
        <dbReference type="ARBA" id="ARBA00023224"/>
    </source>
</evidence>
<feature type="transmembrane region" description="Helical" evidence="10">
    <location>
        <begin position="12"/>
        <end position="33"/>
    </location>
</feature>
<sequence length="549" mass="58580">MFANLRLKSRMFILIALAVFGMGTITILGALGVSRDLHEGHQQTVRAAVEAAYNIIAGYQALEKAGKMSRSEAQKAAAESVRMARYGGADGRSEYFHIWTPEGVTVMHPIRPEWEGKDVTGEVRDVKGRPTLRNIIDGAIKQPDGAFVETLFPHPGQPAEKAVDKLQYVKLFAPWGWVVGSGIYLDDVQAEVRQRTLEDSLMALVLLALVAAGTYLVGRSVLQQVGGEPGVAIDLMRQAADGDLTVRVETAPAGSMLASFSHMVASLRQVVKEIGSNSSQLTHNAERISTAAREVSLAGEQQSDATSAMAAAIEELTVSINHISDNSRDTERNSSESAQLAAEGETRVANASGAIKAIAGTVSDASGRIRDLETQTREVSGIASVISAIAAQTNLLALNAAIEAARAGEQGRGFAVVADEVRQLAERTAKATVEIEQMISHIQTDTDMVVQAMGAALPQVESGVALAEEAAQSLRQIREGSELTLHRVRDVAEATMEQSSASTSIAQRVEQVAQMVEETSAAMKNTAETAEAVEQIASRLDALVQRFRT</sequence>
<reference evidence="12 13" key="1">
    <citation type="submission" date="2019-02" db="EMBL/GenBank/DDBJ databases">
        <title>Genomic Encyclopedia of Type Strains, Phase IV (KMG-IV): sequencing the most valuable type-strain genomes for metagenomic binning, comparative biology and taxonomic classification.</title>
        <authorList>
            <person name="Goeker M."/>
        </authorList>
    </citation>
    <scope>NUCLEOTIDE SEQUENCE [LARGE SCALE GENOMIC DNA]</scope>
    <source>
        <strain evidence="12 13">DSM 21223</strain>
    </source>
</reference>
<evidence type="ECO:0000256" key="3">
    <source>
        <dbReference type="ARBA" id="ARBA00022692"/>
    </source>
</evidence>
<dbReference type="Pfam" id="PF00015">
    <property type="entry name" value="MCPsignal"/>
    <property type="match status" value="1"/>
</dbReference>
<evidence type="ECO:0000256" key="5">
    <source>
        <dbReference type="ARBA" id="ARBA00023136"/>
    </source>
</evidence>
<dbReference type="InterPro" id="IPR004090">
    <property type="entry name" value="Chemotax_Me-accpt_rcpt"/>
</dbReference>
<accession>A0ABY0IS10</accession>
<gene>
    <name evidence="12" type="ORF">EV678_0053</name>
</gene>
<dbReference type="Pfam" id="PF17200">
    <property type="entry name" value="sCache_2"/>
    <property type="match status" value="1"/>
</dbReference>
<dbReference type="PANTHER" id="PTHR32089">
    <property type="entry name" value="METHYL-ACCEPTING CHEMOTAXIS PROTEIN MCPB"/>
    <property type="match status" value="1"/>
</dbReference>
<evidence type="ECO:0000256" key="2">
    <source>
        <dbReference type="ARBA" id="ARBA00022475"/>
    </source>
</evidence>
<evidence type="ECO:0000256" key="10">
    <source>
        <dbReference type="SAM" id="Phobius"/>
    </source>
</evidence>
<comment type="subcellular location">
    <subcellularLocation>
        <location evidence="1">Cell membrane</location>
        <topology evidence="1">Multi-pass membrane protein</topology>
    </subcellularLocation>
</comment>
<dbReference type="EMBL" id="SHKM01000001">
    <property type="protein sequence ID" value="RZT89273.1"/>
    <property type="molecule type" value="Genomic_DNA"/>
</dbReference>
<organism evidence="12 13">
    <name type="scientific">Azospira oryzae</name>
    <dbReference type="NCBI Taxonomy" id="146939"/>
    <lineage>
        <taxon>Bacteria</taxon>
        <taxon>Pseudomonadati</taxon>
        <taxon>Pseudomonadota</taxon>
        <taxon>Betaproteobacteria</taxon>
        <taxon>Rhodocyclales</taxon>
        <taxon>Rhodocyclaceae</taxon>
        <taxon>Azospira</taxon>
    </lineage>
</organism>
<keyword evidence="4 10" id="KW-1133">Transmembrane helix</keyword>
<evidence type="ECO:0000256" key="7">
    <source>
        <dbReference type="ARBA" id="ARBA00029447"/>
    </source>
</evidence>
<comment type="similarity">
    <text evidence="7">Belongs to the methyl-accepting chemotaxis (MCP) protein family.</text>
</comment>
<feature type="compositionally biased region" description="Basic and acidic residues" evidence="9">
    <location>
        <begin position="325"/>
        <end position="334"/>
    </location>
</feature>
<dbReference type="InterPro" id="IPR004089">
    <property type="entry name" value="MCPsignal_dom"/>
</dbReference>
<proteinExistence type="inferred from homology"/>
<dbReference type="Gene3D" id="1.10.287.950">
    <property type="entry name" value="Methyl-accepting chemotaxis protein"/>
    <property type="match status" value="1"/>
</dbReference>
<evidence type="ECO:0000256" key="1">
    <source>
        <dbReference type="ARBA" id="ARBA00004651"/>
    </source>
</evidence>
<dbReference type="Gene3D" id="3.30.450.20">
    <property type="entry name" value="PAS domain"/>
    <property type="match status" value="1"/>
</dbReference>
<keyword evidence="3 10" id="KW-0812">Transmembrane</keyword>
<protein>
    <submittedName>
        <fullName evidence="12">Methyl-accepting chemotaxis sensory transducer with Cache sensor</fullName>
    </submittedName>
</protein>
<dbReference type="SMART" id="SM00283">
    <property type="entry name" value="MA"/>
    <property type="match status" value="1"/>
</dbReference>
<dbReference type="SMART" id="SM01049">
    <property type="entry name" value="Cache_2"/>
    <property type="match status" value="1"/>
</dbReference>
<evidence type="ECO:0000256" key="8">
    <source>
        <dbReference type="PROSITE-ProRule" id="PRU00284"/>
    </source>
</evidence>
<comment type="caution">
    <text evidence="12">The sequence shown here is derived from an EMBL/GenBank/DDBJ whole genome shotgun (WGS) entry which is preliminary data.</text>
</comment>